<reference evidence="1 2" key="1">
    <citation type="submission" date="2023-09" db="EMBL/GenBank/DDBJ databases">
        <authorList>
            <person name="Rey-Velasco X."/>
        </authorList>
    </citation>
    <scope>NUCLEOTIDE SEQUENCE [LARGE SCALE GENOMIC DNA]</scope>
    <source>
        <strain evidence="1 2">F394</strain>
    </source>
</reference>
<comment type="caution">
    <text evidence="1">The sequence shown here is derived from an EMBL/GenBank/DDBJ whole genome shotgun (WGS) entry which is preliminary data.</text>
</comment>
<gene>
    <name evidence="1" type="ORF">RM540_05030</name>
</gene>
<dbReference type="SUPFAM" id="SSF109854">
    <property type="entry name" value="DinB/YfiT-like putative metalloenzymes"/>
    <property type="match status" value="1"/>
</dbReference>
<dbReference type="Proteomes" id="UP001267426">
    <property type="component" value="Unassembled WGS sequence"/>
</dbReference>
<organism evidence="1 2">
    <name type="scientific">Rubrivirga litoralis</name>
    <dbReference type="NCBI Taxonomy" id="3075598"/>
    <lineage>
        <taxon>Bacteria</taxon>
        <taxon>Pseudomonadati</taxon>
        <taxon>Rhodothermota</taxon>
        <taxon>Rhodothermia</taxon>
        <taxon>Rhodothermales</taxon>
        <taxon>Rubricoccaceae</taxon>
        <taxon>Rubrivirga</taxon>
    </lineage>
</organism>
<sequence length="189" mass="20403">MPDLDRYAAPPRDAATLATRREALLDQLGWLEDEAAALAPLLADLPAWAVDEAPLETDLSAKETFAALTALDRDVYPVWLARLQDEDAPEVATPDPLPRVEGANGRALDALLTDLRAARADFRTALAAVPPEAWGRGVVVDGTATDLYGLALSVVQRDADHLKALAYRLHEADLRPRTPSDDLPRPPSS</sequence>
<protein>
    <recommendedName>
        <fullName evidence="3">DinB family protein</fullName>
    </recommendedName>
</protein>
<dbReference type="InterPro" id="IPR034660">
    <property type="entry name" value="DinB/YfiT-like"/>
</dbReference>
<dbReference type="Gene3D" id="1.20.120.450">
    <property type="entry name" value="dinb family like domain"/>
    <property type="match status" value="1"/>
</dbReference>
<name>A0ABU3BP95_9BACT</name>
<evidence type="ECO:0000313" key="2">
    <source>
        <dbReference type="Proteomes" id="UP001267426"/>
    </source>
</evidence>
<proteinExistence type="predicted"/>
<evidence type="ECO:0000313" key="1">
    <source>
        <dbReference type="EMBL" id="MDT0631107.1"/>
    </source>
</evidence>
<evidence type="ECO:0008006" key="3">
    <source>
        <dbReference type="Google" id="ProtNLM"/>
    </source>
</evidence>
<accession>A0ABU3BP95</accession>
<keyword evidence="2" id="KW-1185">Reference proteome</keyword>
<dbReference type="EMBL" id="JAVRHT010000008">
    <property type="protein sequence ID" value="MDT0631107.1"/>
    <property type="molecule type" value="Genomic_DNA"/>
</dbReference>
<dbReference type="RefSeq" id="WP_311662448.1">
    <property type="nucleotide sequence ID" value="NZ_JAVRHT010000008.1"/>
</dbReference>